<dbReference type="RefSeq" id="WP_096352202.1">
    <property type="nucleotide sequence ID" value="NZ_AP014946.1"/>
</dbReference>
<dbReference type="SUPFAM" id="SSF52283">
    <property type="entry name" value="Formate/glycerate dehydrogenase catalytic domain-like"/>
    <property type="match status" value="1"/>
</dbReference>
<proteinExistence type="inferred from homology"/>
<organism evidence="5 6">
    <name type="scientific">Variibacter gotjawalensis</name>
    <dbReference type="NCBI Taxonomy" id="1333996"/>
    <lineage>
        <taxon>Bacteria</taxon>
        <taxon>Pseudomonadati</taxon>
        <taxon>Pseudomonadota</taxon>
        <taxon>Alphaproteobacteria</taxon>
        <taxon>Hyphomicrobiales</taxon>
        <taxon>Nitrobacteraceae</taxon>
        <taxon>Variibacter</taxon>
    </lineage>
</organism>
<evidence type="ECO:0000256" key="1">
    <source>
        <dbReference type="ARBA" id="ARBA00005854"/>
    </source>
</evidence>
<keyword evidence="3" id="KW-0520">NAD</keyword>
<gene>
    <name evidence="5" type="primary">hprA_1</name>
    <name evidence="5" type="ORF">GJW-30_1_00906</name>
</gene>
<keyword evidence="6" id="KW-1185">Reference proteome</keyword>
<protein>
    <submittedName>
        <fullName evidence="5">Glycerate dehydrogenase</fullName>
        <ecNumber evidence="5">1.1.1.29</ecNumber>
    </submittedName>
</protein>
<evidence type="ECO:0000256" key="2">
    <source>
        <dbReference type="ARBA" id="ARBA00023002"/>
    </source>
</evidence>
<accession>A0A0S3PR75</accession>
<dbReference type="AlphaFoldDB" id="A0A0S3PR75"/>
<name>A0A0S3PR75_9BRAD</name>
<dbReference type="OrthoDB" id="9793626at2"/>
<dbReference type="SUPFAM" id="SSF51735">
    <property type="entry name" value="NAD(P)-binding Rossmann-fold domains"/>
    <property type="match status" value="1"/>
</dbReference>
<dbReference type="GO" id="GO:0008465">
    <property type="term" value="F:hydroxypyruvate reductase (NADH) activity"/>
    <property type="evidence" value="ECO:0007669"/>
    <property type="project" value="UniProtKB-EC"/>
</dbReference>
<dbReference type="Pfam" id="PF02826">
    <property type="entry name" value="2-Hacid_dh_C"/>
    <property type="match status" value="1"/>
</dbReference>
<dbReference type="EMBL" id="AP014946">
    <property type="protein sequence ID" value="BAT58381.1"/>
    <property type="molecule type" value="Genomic_DNA"/>
</dbReference>
<evidence type="ECO:0000313" key="6">
    <source>
        <dbReference type="Proteomes" id="UP000236884"/>
    </source>
</evidence>
<sequence>MKTIFVDCNDQLRPVYDRVFRPGDDPAITVNYEPFDREKLPEILAGYDIVLNDHTFMPTEQMKLCTSLKHVVFLGTGAASYMDVAALEAMGQKVHTIKGYGDTAVAEHTIALMWAAARDLARMDRQVRAGEWITREGPQLTGKTLGLIGLGGIGGEVARIAAGMGMRVLAFNRTPRQQAGVTMASLDEVLAQADVLSINLVLSNETENFLNAERIAKLKPGCIFVNTARAALVDEKAMIAALESGQIRHAGLDVFHEEPLPKGHPLTKLDNVTLSAHSGYRTPDASETLIRRAIDIARSVIKK</sequence>
<dbReference type="GO" id="GO:0051287">
    <property type="term" value="F:NAD binding"/>
    <property type="evidence" value="ECO:0007669"/>
    <property type="project" value="InterPro"/>
</dbReference>
<dbReference type="PANTHER" id="PTHR42789:SF1">
    <property type="entry name" value="D-ISOMER SPECIFIC 2-HYDROXYACID DEHYDROGENASE FAMILY PROTEIN (AFU_ORTHOLOGUE AFUA_6G10090)"/>
    <property type="match status" value="1"/>
</dbReference>
<dbReference type="Gene3D" id="3.40.50.720">
    <property type="entry name" value="NAD(P)-binding Rossmann-like Domain"/>
    <property type="match status" value="2"/>
</dbReference>
<dbReference type="Proteomes" id="UP000236884">
    <property type="component" value="Chromosome"/>
</dbReference>
<dbReference type="InterPro" id="IPR006140">
    <property type="entry name" value="D-isomer_DH_NAD-bd"/>
</dbReference>
<evidence type="ECO:0000313" key="5">
    <source>
        <dbReference type="EMBL" id="BAT58381.1"/>
    </source>
</evidence>
<keyword evidence="2 5" id="KW-0560">Oxidoreductase</keyword>
<evidence type="ECO:0000256" key="3">
    <source>
        <dbReference type="ARBA" id="ARBA00023027"/>
    </source>
</evidence>
<dbReference type="InterPro" id="IPR036291">
    <property type="entry name" value="NAD(P)-bd_dom_sf"/>
</dbReference>
<reference evidence="5 6" key="1">
    <citation type="submission" date="2015-08" db="EMBL/GenBank/DDBJ databases">
        <title>Investigation of the bacterial diversity of lava forest soil.</title>
        <authorList>
            <person name="Lee J.S."/>
        </authorList>
    </citation>
    <scope>NUCLEOTIDE SEQUENCE [LARGE SCALE GENOMIC DNA]</scope>
    <source>
        <strain evidence="5 6">GJW-30</strain>
    </source>
</reference>
<dbReference type="KEGG" id="vgo:GJW-30_1_00906"/>
<comment type="similarity">
    <text evidence="1">Belongs to the D-isomer specific 2-hydroxyacid dehydrogenase family.</text>
</comment>
<dbReference type="EC" id="1.1.1.29" evidence="5"/>
<evidence type="ECO:0000259" key="4">
    <source>
        <dbReference type="Pfam" id="PF02826"/>
    </source>
</evidence>
<dbReference type="PANTHER" id="PTHR42789">
    <property type="entry name" value="D-ISOMER SPECIFIC 2-HYDROXYACID DEHYDROGENASE FAMILY PROTEIN (AFU_ORTHOLOGUE AFUA_6G10090)"/>
    <property type="match status" value="1"/>
</dbReference>
<dbReference type="InterPro" id="IPR050857">
    <property type="entry name" value="D-2-hydroxyacid_DH"/>
</dbReference>
<feature type="domain" description="D-isomer specific 2-hydroxyacid dehydrogenase NAD-binding" evidence="4">
    <location>
        <begin position="110"/>
        <end position="279"/>
    </location>
</feature>
<dbReference type="FunFam" id="3.40.50.720:FF:000203">
    <property type="entry name" value="D-3-phosphoglycerate dehydrogenase (SerA)"/>
    <property type="match status" value="1"/>
</dbReference>